<organism evidence="2 4">
    <name type="scientific">Didymodactylos carnosus</name>
    <dbReference type="NCBI Taxonomy" id="1234261"/>
    <lineage>
        <taxon>Eukaryota</taxon>
        <taxon>Metazoa</taxon>
        <taxon>Spiralia</taxon>
        <taxon>Gnathifera</taxon>
        <taxon>Rotifera</taxon>
        <taxon>Eurotatoria</taxon>
        <taxon>Bdelloidea</taxon>
        <taxon>Philodinida</taxon>
        <taxon>Philodinidae</taxon>
        <taxon>Didymodactylos</taxon>
    </lineage>
</organism>
<protein>
    <recommendedName>
        <fullName evidence="1">3'-5' exonuclease domain-containing protein</fullName>
    </recommendedName>
</protein>
<feature type="non-terminal residue" evidence="2">
    <location>
        <position position="1"/>
    </location>
</feature>
<feature type="domain" description="3'-5' exonuclease" evidence="1">
    <location>
        <begin position="35"/>
        <end position="174"/>
    </location>
</feature>
<comment type="caution">
    <text evidence="2">The sequence shown here is derived from an EMBL/GenBank/DDBJ whole genome shotgun (WGS) entry which is preliminary data.</text>
</comment>
<name>A0A815II10_9BILA</name>
<dbReference type="GO" id="GO:0003727">
    <property type="term" value="F:single-stranded RNA binding"/>
    <property type="evidence" value="ECO:0007669"/>
    <property type="project" value="TreeGrafter"/>
</dbReference>
<gene>
    <name evidence="2" type="ORF">GPM918_LOCUS31626</name>
    <name evidence="3" type="ORF">SRO942_LOCUS32271</name>
</gene>
<dbReference type="Proteomes" id="UP000663829">
    <property type="component" value="Unassembled WGS sequence"/>
</dbReference>
<dbReference type="EMBL" id="CAJOBC010072843">
    <property type="protein sequence ID" value="CAF4248489.1"/>
    <property type="molecule type" value="Genomic_DNA"/>
</dbReference>
<keyword evidence="4" id="KW-1185">Reference proteome</keyword>
<dbReference type="GO" id="GO:0071051">
    <property type="term" value="P:poly(A)-dependent snoRNA 3'-end processing"/>
    <property type="evidence" value="ECO:0007669"/>
    <property type="project" value="TreeGrafter"/>
</dbReference>
<dbReference type="PANTHER" id="PTHR12124">
    <property type="entry name" value="POLYMYOSITIS/SCLERODERMA AUTOANTIGEN-RELATED"/>
    <property type="match status" value="1"/>
</dbReference>
<dbReference type="SMART" id="SM00474">
    <property type="entry name" value="35EXOc"/>
    <property type="match status" value="1"/>
</dbReference>
<dbReference type="InterPro" id="IPR002562">
    <property type="entry name" value="3'-5'_exonuclease_dom"/>
</dbReference>
<dbReference type="OrthoDB" id="2250022at2759"/>
<dbReference type="GO" id="GO:0000467">
    <property type="term" value="P:exonucleolytic trimming to generate mature 3'-end of 5.8S rRNA from tricistronic rRNA transcript (SSU-rRNA, 5.8S rRNA, LSU-rRNA)"/>
    <property type="evidence" value="ECO:0007669"/>
    <property type="project" value="InterPro"/>
</dbReference>
<accession>A0A815II10</accession>
<dbReference type="GO" id="GO:0071035">
    <property type="term" value="P:nuclear polyadenylation-dependent rRNA catabolic process"/>
    <property type="evidence" value="ECO:0007669"/>
    <property type="project" value="TreeGrafter"/>
</dbReference>
<dbReference type="GO" id="GO:0071039">
    <property type="term" value="P:nuclear polyadenylation-dependent CUT catabolic process"/>
    <property type="evidence" value="ECO:0007669"/>
    <property type="project" value="TreeGrafter"/>
</dbReference>
<evidence type="ECO:0000313" key="3">
    <source>
        <dbReference type="EMBL" id="CAF4248489.1"/>
    </source>
</evidence>
<proteinExistence type="predicted"/>
<evidence type="ECO:0000313" key="2">
    <source>
        <dbReference type="EMBL" id="CAF1366197.1"/>
    </source>
</evidence>
<dbReference type="GO" id="GO:0071040">
    <property type="term" value="P:nuclear polyadenylation-dependent antisense transcript catabolic process"/>
    <property type="evidence" value="ECO:0007669"/>
    <property type="project" value="TreeGrafter"/>
</dbReference>
<dbReference type="SUPFAM" id="SSF53098">
    <property type="entry name" value="Ribonuclease H-like"/>
    <property type="match status" value="1"/>
</dbReference>
<dbReference type="PANTHER" id="PTHR12124:SF47">
    <property type="entry name" value="EXOSOME COMPONENT 10"/>
    <property type="match status" value="1"/>
</dbReference>
<dbReference type="Pfam" id="PF01612">
    <property type="entry name" value="DNA_pol_A_exo1"/>
    <property type="match status" value="1"/>
</dbReference>
<dbReference type="InterPro" id="IPR012337">
    <property type="entry name" value="RNaseH-like_sf"/>
</dbReference>
<sequence>LDHPYFDEIEAFEPEEELLKHVEPQVPKTLDQTPYVFVDTIHELKNMLDHIENQQELAIDLEHHSYRSYQGFTCLLQISSRTNDYIVDTLALRDELHILNNVFTNPKVTKVFHGADSDVEWLQKDFGLYVVNMFDTYHAAKELNLPAMSLAYLMKQYADIEANKQYQLADWRIR</sequence>
<dbReference type="GO" id="GO:0005730">
    <property type="term" value="C:nucleolus"/>
    <property type="evidence" value="ECO:0007669"/>
    <property type="project" value="TreeGrafter"/>
</dbReference>
<dbReference type="AlphaFoldDB" id="A0A815II10"/>
<dbReference type="GO" id="GO:0000175">
    <property type="term" value="F:3'-5'-RNA exonuclease activity"/>
    <property type="evidence" value="ECO:0007669"/>
    <property type="project" value="InterPro"/>
</dbReference>
<dbReference type="Gene3D" id="3.30.420.10">
    <property type="entry name" value="Ribonuclease H-like superfamily/Ribonuclease H"/>
    <property type="match status" value="1"/>
</dbReference>
<dbReference type="GO" id="GO:0071038">
    <property type="term" value="P:TRAMP-dependent tRNA surveillance pathway"/>
    <property type="evidence" value="ECO:0007669"/>
    <property type="project" value="TreeGrafter"/>
</dbReference>
<dbReference type="GO" id="GO:0000176">
    <property type="term" value="C:nuclear exosome (RNase complex)"/>
    <property type="evidence" value="ECO:0007669"/>
    <property type="project" value="TreeGrafter"/>
</dbReference>
<dbReference type="GO" id="GO:0071037">
    <property type="term" value="P:nuclear polyadenylation-dependent snRNA catabolic process"/>
    <property type="evidence" value="ECO:0007669"/>
    <property type="project" value="TreeGrafter"/>
</dbReference>
<dbReference type="InterPro" id="IPR036397">
    <property type="entry name" value="RNaseH_sf"/>
</dbReference>
<evidence type="ECO:0000259" key="1">
    <source>
        <dbReference type="SMART" id="SM00474"/>
    </source>
</evidence>
<evidence type="ECO:0000313" key="4">
    <source>
        <dbReference type="Proteomes" id="UP000663829"/>
    </source>
</evidence>
<dbReference type="GO" id="GO:0071036">
    <property type="term" value="P:nuclear polyadenylation-dependent snoRNA catabolic process"/>
    <property type="evidence" value="ECO:0007669"/>
    <property type="project" value="TreeGrafter"/>
</dbReference>
<dbReference type="EMBL" id="CAJNOQ010015673">
    <property type="protein sequence ID" value="CAF1366197.1"/>
    <property type="molecule type" value="Genomic_DNA"/>
</dbReference>
<dbReference type="InterPro" id="IPR045092">
    <property type="entry name" value="Rrp6-like"/>
</dbReference>
<dbReference type="Proteomes" id="UP000681722">
    <property type="component" value="Unassembled WGS sequence"/>
</dbReference>
<reference evidence="2" key="1">
    <citation type="submission" date="2021-02" db="EMBL/GenBank/DDBJ databases">
        <authorList>
            <person name="Nowell W R."/>
        </authorList>
    </citation>
    <scope>NUCLEOTIDE SEQUENCE</scope>
</reference>
<dbReference type="GO" id="GO:0071044">
    <property type="term" value="P:histone mRNA catabolic process"/>
    <property type="evidence" value="ECO:0007669"/>
    <property type="project" value="TreeGrafter"/>
</dbReference>